<dbReference type="AlphaFoldDB" id="A0A2H1WH91"/>
<reference evidence="2" key="1">
    <citation type="submission" date="2016-07" db="EMBL/GenBank/DDBJ databases">
        <authorList>
            <person name="Bretaudeau A."/>
        </authorList>
    </citation>
    <scope>NUCLEOTIDE SEQUENCE</scope>
    <source>
        <strain evidence="2">Rice</strain>
        <tissue evidence="2">Whole body</tissue>
    </source>
</reference>
<organism evidence="2">
    <name type="scientific">Spodoptera frugiperda</name>
    <name type="common">Fall armyworm</name>
    <dbReference type="NCBI Taxonomy" id="7108"/>
    <lineage>
        <taxon>Eukaryota</taxon>
        <taxon>Metazoa</taxon>
        <taxon>Ecdysozoa</taxon>
        <taxon>Arthropoda</taxon>
        <taxon>Hexapoda</taxon>
        <taxon>Insecta</taxon>
        <taxon>Pterygota</taxon>
        <taxon>Neoptera</taxon>
        <taxon>Endopterygota</taxon>
        <taxon>Lepidoptera</taxon>
        <taxon>Glossata</taxon>
        <taxon>Ditrysia</taxon>
        <taxon>Noctuoidea</taxon>
        <taxon>Noctuidae</taxon>
        <taxon>Amphipyrinae</taxon>
        <taxon>Spodoptera</taxon>
    </lineage>
</organism>
<feature type="region of interest" description="Disordered" evidence="1">
    <location>
        <begin position="1"/>
        <end position="66"/>
    </location>
</feature>
<dbReference type="EMBL" id="ODYU01008591">
    <property type="protein sequence ID" value="SOQ52316.1"/>
    <property type="molecule type" value="Genomic_DNA"/>
</dbReference>
<accession>A0A2H1WH91</accession>
<feature type="compositionally biased region" description="Acidic residues" evidence="1">
    <location>
        <begin position="15"/>
        <end position="50"/>
    </location>
</feature>
<proteinExistence type="predicted"/>
<sequence>MSDVEEPPTKMSKFEEEEYLEPEGEEALEEGLEEGQEEWLSEGVLTDDDYVQTTQQDQEKPDISMDTTQDTLEEHDTLVTLDGVVTNVVTMATDGEQKDNNTTGNIEEQLNNLESSQNGDELNDELDTFLISFYGKCADGSPDGKQSPPPMDTRKIRCVTSALRVIGPPITSLTQRKRGFTSVFGEAVVSLRSSRPIRAEAWLSHT</sequence>
<protein>
    <submittedName>
        <fullName evidence="2">SFRICE_014217</fullName>
    </submittedName>
</protein>
<evidence type="ECO:0000256" key="1">
    <source>
        <dbReference type="SAM" id="MobiDB-lite"/>
    </source>
</evidence>
<gene>
    <name evidence="2" type="ORF">SFRICE_014217</name>
</gene>
<evidence type="ECO:0000313" key="2">
    <source>
        <dbReference type="EMBL" id="SOQ52316.1"/>
    </source>
</evidence>
<name>A0A2H1WH91_SPOFR</name>